<keyword evidence="1" id="KW-0812">Transmembrane</keyword>
<evidence type="ECO:0000259" key="2">
    <source>
        <dbReference type="Pfam" id="PF07885"/>
    </source>
</evidence>
<organism evidence="3 4">
    <name type="scientific">Phyllobacterium sophorae</name>
    <dbReference type="NCBI Taxonomy" id="1520277"/>
    <lineage>
        <taxon>Bacteria</taxon>
        <taxon>Pseudomonadati</taxon>
        <taxon>Pseudomonadota</taxon>
        <taxon>Alphaproteobacteria</taxon>
        <taxon>Hyphomicrobiales</taxon>
        <taxon>Phyllobacteriaceae</taxon>
        <taxon>Phyllobacterium</taxon>
    </lineage>
</organism>
<reference evidence="4" key="1">
    <citation type="submission" date="2017-11" db="EMBL/GenBank/DDBJ databases">
        <authorList>
            <person name="Kuznetsova I."/>
            <person name="Sazanova A."/>
            <person name="Chirak E."/>
            <person name="Safronova V."/>
            <person name="Willems A."/>
        </authorList>
    </citation>
    <scope>NUCLEOTIDE SEQUENCE [LARGE SCALE GENOMIC DNA]</scope>
    <source>
        <strain evidence="4">CCBAU 03422</strain>
    </source>
</reference>
<feature type="transmembrane region" description="Helical" evidence="1">
    <location>
        <begin position="116"/>
        <end position="140"/>
    </location>
</feature>
<feature type="transmembrane region" description="Helical" evidence="1">
    <location>
        <begin position="56"/>
        <end position="82"/>
    </location>
</feature>
<keyword evidence="1" id="KW-0472">Membrane</keyword>
<dbReference type="SUPFAM" id="SSF81324">
    <property type="entry name" value="Voltage-gated potassium channels"/>
    <property type="match status" value="1"/>
</dbReference>
<accession>A0A2P7B9E6</accession>
<gene>
    <name evidence="3" type="ORF">CU103_15855</name>
</gene>
<feature type="domain" description="Potassium channel" evidence="2">
    <location>
        <begin position="70"/>
        <end position="141"/>
    </location>
</feature>
<keyword evidence="1" id="KW-1133">Transmembrane helix</keyword>
<dbReference type="OrthoDB" id="2974133at2"/>
<proteinExistence type="predicted"/>
<dbReference type="Proteomes" id="UP000241764">
    <property type="component" value="Unassembled WGS sequence"/>
</dbReference>
<feature type="transmembrane region" description="Helical" evidence="1">
    <location>
        <begin position="13"/>
        <end position="35"/>
    </location>
</feature>
<name>A0A2P7B9E6_9HYPH</name>
<dbReference type="Pfam" id="PF07885">
    <property type="entry name" value="Ion_trans_2"/>
    <property type="match status" value="1"/>
</dbReference>
<dbReference type="EMBL" id="PGGM01000007">
    <property type="protein sequence ID" value="PSH63042.1"/>
    <property type="molecule type" value="Genomic_DNA"/>
</dbReference>
<dbReference type="Gene3D" id="1.10.287.70">
    <property type="match status" value="1"/>
</dbReference>
<sequence length="166" mass="18446">MNDLSAPEPVLEIAVGTVILIVVIFVHGAGIRAINQRFSKSWIRVNSTTPHWRLNLLLTLTIASLTVLHFAETLIWAIPIYVRGFIPSLRDSYYYVLQSYTTLGQGNISLPDRWRLIGPIIAMSGLFTFGWTGSVLVSIMTEFGKLDRVRAKGQKGRTSDKTDAGP</sequence>
<comment type="caution">
    <text evidence="3">The sequence shown here is derived from an EMBL/GenBank/DDBJ whole genome shotgun (WGS) entry which is preliminary data.</text>
</comment>
<dbReference type="InterPro" id="IPR013099">
    <property type="entry name" value="K_chnl_dom"/>
</dbReference>
<evidence type="ECO:0000313" key="4">
    <source>
        <dbReference type="Proteomes" id="UP000241764"/>
    </source>
</evidence>
<protein>
    <recommendedName>
        <fullName evidence="2">Potassium channel domain-containing protein</fullName>
    </recommendedName>
</protein>
<dbReference type="RefSeq" id="WP_106665017.1">
    <property type="nucleotide sequence ID" value="NZ_PGGM01000007.1"/>
</dbReference>
<keyword evidence="4" id="KW-1185">Reference proteome</keyword>
<evidence type="ECO:0000256" key="1">
    <source>
        <dbReference type="SAM" id="Phobius"/>
    </source>
</evidence>
<evidence type="ECO:0000313" key="3">
    <source>
        <dbReference type="EMBL" id="PSH63042.1"/>
    </source>
</evidence>
<dbReference type="AlphaFoldDB" id="A0A2P7B9E6"/>